<dbReference type="EMBL" id="FNKY01000001">
    <property type="protein sequence ID" value="SDQ85955.1"/>
    <property type="molecule type" value="Genomic_DNA"/>
</dbReference>
<evidence type="ECO:0000313" key="1">
    <source>
        <dbReference type="EMBL" id="SDQ85955.1"/>
    </source>
</evidence>
<accession>A0ABY0TJX4</accession>
<comment type="caution">
    <text evidence="1">The sequence shown here is derived from an EMBL/GenBank/DDBJ whole genome shotgun (WGS) entry which is preliminary data.</text>
</comment>
<protein>
    <submittedName>
        <fullName evidence="1">Uncharacterized protein</fullName>
    </submittedName>
</protein>
<dbReference type="Proteomes" id="UP000183471">
    <property type="component" value="Unassembled WGS sequence"/>
</dbReference>
<reference evidence="1 2" key="1">
    <citation type="submission" date="2016-10" db="EMBL/GenBank/DDBJ databases">
        <authorList>
            <person name="Varghese N."/>
            <person name="Submissions S."/>
        </authorList>
    </citation>
    <scope>NUCLEOTIDE SEQUENCE [LARGE SCALE GENOMIC DNA]</scope>
    <source>
        <strain evidence="1 2">Nl1</strain>
    </source>
</reference>
<evidence type="ECO:0000313" key="2">
    <source>
        <dbReference type="Proteomes" id="UP000183471"/>
    </source>
</evidence>
<sequence length="45" mass="4693">MGIPSCPPLKDTPGPVAIYFAPDFFLCPYVSAYSCSVAARLGGGR</sequence>
<proteinExistence type="predicted"/>
<keyword evidence="2" id="KW-1185">Reference proteome</keyword>
<organism evidence="1 2">
    <name type="scientific">Nitrosospira multiformis</name>
    <dbReference type="NCBI Taxonomy" id="1231"/>
    <lineage>
        <taxon>Bacteria</taxon>
        <taxon>Pseudomonadati</taxon>
        <taxon>Pseudomonadota</taxon>
        <taxon>Betaproteobacteria</taxon>
        <taxon>Nitrosomonadales</taxon>
        <taxon>Nitrosomonadaceae</taxon>
        <taxon>Nitrosospira</taxon>
    </lineage>
</organism>
<name>A0ABY0TJX4_9PROT</name>
<gene>
    <name evidence="1" type="ORF">SAMN05216402_2578</name>
</gene>